<proteinExistence type="predicted"/>
<evidence type="ECO:0000313" key="1">
    <source>
        <dbReference type="EMBL" id="SUS07767.1"/>
    </source>
</evidence>
<dbReference type="EMBL" id="UIDG01000445">
    <property type="protein sequence ID" value="SUS07767.1"/>
    <property type="molecule type" value="Genomic_DNA"/>
</dbReference>
<organism evidence="1">
    <name type="scientific">metagenome</name>
    <dbReference type="NCBI Taxonomy" id="256318"/>
    <lineage>
        <taxon>unclassified sequences</taxon>
        <taxon>metagenomes</taxon>
    </lineage>
</organism>
<accession>A0A380TIC7</accession>
<reference evidence="1" key="1">
    <citation type="submission" date="2018-07" db="EMBL/GenBank/DDBJ databases">
        <authorList>
            <person name="Quirk P.G."/>
            <person name="Krulwich T.A."/>
        </authorList>
    </citation>
    <scope>NUCLEOTIDE SEQUENCE</scope>
</reference>
<sequence>MAPLLSALGQERLLNRLQESRVRPFWQGLDPAIRAAPSLPSGLLPVVVVFHGCVGPEIRFLKIYTHSTAY</sequence>
<dbReference type="AlphaFoldDB" id="A0A380TIC7"/>
<gene>
    <name evidence="1" type="ORF">DF3PB_50037</name>
</gene>
<protein>
    <submittedName>
        <fullName evidence="1">Uncharacterized protein</fullName>
    </submittedName>
</protein>
<name>A0A380TIC7_9ZZZZ</name>